<keyword evidence="4" id="KW-1185">Reference proteome</keyword>
<feature type="compositionally biased region" description="Basic and acidic residues" evidence="1">
    <location>
        <begin position="682"/>
        <end position="692"/>
    </location>
</feature>
<protein>
    <recommendedName>
        <fullName evidence="2">F-box domain-containing protein</fullName>
    </recommendedName>
</protein>
<evidence type="ECO:0000313" key="3">
    <source>
        <dbReference type="EMBL" id="KZT65306.1"/>
    </source>
</evidence>
<dbReference type="Proteomes" id="UP000076727">
    <property type="component" value="Unassembled WGS sequence"/>
</dbReference>
<proteinExistence type="predicted"/>
<accession>A0A165M736</accession>
<feature type="region of interest" description="Disordered" evidence="1">
    <location>
        <begin position="603"/>
        <end position="625"/>
    </location>
</feature>
<dbReference type="InterPro" id="IPR001810">
    <property type="entry name" value="F-box_dom"/>
</dbReference>
<evidence type="ECO:0000313" key="4">
    <source>
        <dbReference type="Proteomes" id="UP000076727"/>
    </source>
</evidence>
<dbReference type="AlphaFoldDB" id="A0A165M736"/>
<feature type="compositionally biased region" description="Low complexity" evidence="1">
    <location>
        <begin position="613"/>
        <end position="625"/>
    </location>
</feature>
<gene>
    <name evidence="3" type="ORF">DAEQUDRAFT_731572</name>
</gene>
<dbReference type="OrthoDB" id="3220023at2759"/>
<dbReference type="SUPFAM" id="SSF81383">
    <property type="entry name" value="F-box domain"/>
    <property type="match status" value="1"/>
</dbReference>
<dbReference type="EMBL" id="KV429108">
    <property type="protein sequence ID" value="KZT65306.1"/>
    <property type="molecule type" value="Genomic_DNA"/>
</dbReference>
<reference evidence="3 4" key="1">
    <citation type="journal article" date="2016" name="Mol. Biol. Evol.">
        <title>Comparative Genomics of Early-Diverging Mushroom-Forming Fungi Provides Insights into the Origins of Lignocellulose Decay Capabilities.</title>
        <authorList>
            <person name="Nagy L.G."/>
            <person name="Riley R."/>
            <person name="Tritt A."/>
            <person name="Adam C."/>
            <person name="Daum C."/>
            <person name="Floudas D."/>
            <person name="Sun H."/>
            <person name="Yadav J.S."/>
            <person name="Pangilinan J."/>
            <person name="Larsson K.H."/>
            <person name="Matsuura K."/>
            <person name="Barry K."/>
            <person name="Labutti K."/>
            <person name="Kuo R."/>
            <person name="Ohm R.A."/>
            <person name="Bhattacharya S.S."/>
            <person name="Shirouzu T."/>
            <person name="Yoshinaga Y."/>
            <person name="Martin F.M."/>
            <person name="Grigoriev I.V."/>
            <person name="Hibbett D.S."/>
        </authorList>
    </citation>
    <scope>NUCLEOTIDE SEQUENCE [LARGE SCALE GENOMIC DNA]</scope>
    <source>
        <strain evidence="3 4">L-15889</strain>
    </source>
</reference>
<dbReference type="Pfam" id="PF00646">
    <property type="entry name" value="F-box"/>
    <property type="match status" value="1"/>
</dbReference>
<sequence>MSMQVQAPERGSVEVSSPVNLVGEVSHARPRKRKVRFTKSTGRAVDDGRRPCWLEDIPLEILAEILSYVPSPASVLALARCSKYFCNALVNNPSTTFIWRNARKRCCAYYYGTVLPEPTQNFTEASYAAFVFDGGNCEVCGKYTRRMYESFAIRARVCSRPKCKAAWAPQQLINVKFAEYPRYEVLRSWLPHPETFISSDAAMHVRKRDWQAAVDEYNKVLLEPDKMDEYLARKASLAKQLAAMLELSQKVSRFKSDWERSMAAVKTTNETHARSFALKEGWTAFEMIGTPTYGLLHRSKTAAIQVIHAKDFDLIRDQVDKEIVEHRERLERRKAEAAYQKRRDDVAAHYSLLKSDPKPEEVLPTLPEFRKLSVMKVLQGKARDSDDEGIGKELKNSKLVHELLADNLRQWREEARSALAGVLGFAGWKSASKNKLHPVDRLTARFVCKKCQSKGKGSERLDFVGACEHRCAGLDKRRRARETWSASLFEPDTKAIDTVNKIVALLGTTAEDPTSKAKVEQLGLKLLCTACSSPIAMNLEIAIRHCKRHDNPAFEVADQGDARLDAYTLCPIPTGLAARLIRRSSDREERDQKMYACRHCQQASRQVKERDSAPPVAAVAGAAPMEVVEESPTTLAEVADNEAKNPPAEDTACDPGASPSAAAHQSRQTASSEDSVDIATYKSDKKRVERQAKKLAKGKAYSFDGLRSHLKERHGISHIGDEDVYSPPILV</sequence>
<name>A0A165M736_9APHY</name>
<dbReference type="PROSITE" id="PS50181">
    <property type="entry name" value="FBOX"/>
    <property type="match status" value="1"/>
</dbReference>
<dbReference type="CDD" id="cd09917">
    <property type="entry name" value="F-box_SF"/>
    <property type="match status" value="1"/>
</dbReference>
<dbReference type="InterPro" id="IPR036047">
    <property type="entry name" value="F-box-like_dom_sf"/>
</dbReference>
<evidence type="ECO:0000256" key="1">
    <source>
        <dbReference type="SAM" id="MobiDB-lite"/>
    </source>
</evidence>
<feature type="region of interest" description="Disordered" evidence="1">
    <location>
        <begin position="641"/>
        <end position="693"/>
    </location>
</feature>
<feature type="domain" description="F-box" evidence="2">
    <location>
        <begin position="51"/>
        <end position="102"/>
    </location>
</feature>
<feature type="compositionally biased region" description="Polar residues" evidence="1">
    <location>
        <begin position="663"/>
        <end position="673"/>
    </location>
</feature>
<organism evidence="3 4">
    <name type="scientific">Daedalea quercina L-15889</name>
    <dbReference type="NCBI Taxonomy" id="1314783"/>
    <lineage>
        <taxon>Eukaryota</taxon>
        <taxon>Fungi</taxon>
        <taxon>Dikarya</taxon>
        <taxon>Basidiomycota</taxon>
        <taxon>Agaricomycotina</taxon>
        <taxon>Agaricomycetes</taxon>
        <taxon>Polyporales</taxon>
        <taxon>Fomitopsis</taxon>
    </lineage>
</organism>
<evidence type="ECO:0000259" key="2">
    <source>
        <dbReference type="PROSITE" id="PS50181"/>
    </source>
</evidence>